<dbReference type="Proteomes" id="UP000031532">
    <property type="component" value="Unassembled WGS sequence"/>
</dbReference>
<organism evidence="1 2">
    <name type="scientific">Scytonema millei VB511283</name>
    <dbReference type="NCBI Taxonomy" id="1245923"/>
    <lineage>
        <taxon>Bacteria</taxon>
        <taxon>Bacillati</taxon>
        <taxon>Cyanobacteriota</taxon>
        <taxon>Cyanophyceae</taxon>
        <taxon>Nostocales</taxon>
        <taxon>Scytonemataceae</taxon>
        <taxon>Scytonema</taxon>
    </lineage>
</organism>
<protein>
    <submittedName>
        <fullName evidence="1">Uncharacterized protein</fullName>
    </submittedName>
</protein>
<keyword evidence="2" id="KW-1185">Reference proteome</keyword>
<sequence>MKQFRLPCLTSIIETLEYFQNFESKVKATAIALYAAELDINKLHFYAIAHYAGLLGGV</sequence>
<dbReference type="AlphaFoldDB" id="A0A9X5I4Q5"/>
<dbReference type="EMBL" id="JTJC03000002">
    <property type="protein sequence ID" value="NHC34697.1"/>
    <property type="molecule type" value="Genomic_DNA"/>
</dbReference>
<name>A0A9X5I4Q5_9CYAN</name>
<accession>A0A9X5I4Q5</accession>
<proteinExistence type="predicted"/>
<dbReference type="RefSeq" id="WP_165587648.1">
    <property type="nucleotide sequence ID" value="NZ_JTJC03000002.1"/>
</dbReference>
<reference evidence="1 2" key="1">
    <citation type="journal article" date="2015" name="Genome Announc.">
        <title>Draft Genome Sequence of the Terrestrial Cyanobacterium Scytonema millei VB511283, Isolated from Eastern India.</title>
        <authorList>
            <person name="Sen D."/>
            <person name="Chandrababunaidu M.M."/>
            <person name="Singh D."/>
            <person name="Sanghi N."/>
            <person name="Ghorai A."/>
            <person name="Mishra G.P."/>
            <person name="Madduluri M."/>
            <person name="Adhikary S.P."/>
            <person name="Tripathy S."/>
        </authorList>
    </citation>
    <scope>NUCLEOTIDE SEQUENCE [LARGE SCALE GENOMIC DNA]</scope>
    <source>
        <strain evidence="1 2">VB511283</strain>
    </source>
</reference>
<gene>
    <name evidence="1" type="ORF">QH73_0008495</name>
</gene>
<evidence type="ECO:0000313" key="1">
    <source>
        <dbReference type="EMBL" id="NHC34697.1"/>
    </source>
</evidence>
<comment type="caution">
    <text evidence="1">The sequence shown here is derived from an EMBL/GenBank/DDBJ whole genome shotgun (WGS) entry which is preliminary data.</text>
</comment>
<evidence type="ECO:0000313" key="2">
    <source>
        <dbReference type="Proteomes" id="UP000031532"/>
    </source>
</evidence>